<feature type="compositionally biased region" description="Low complexity" evidence="1">
    <location>
        <begin position="72"/>
        <end position="82"/>
    </location>
</feature>
<proteinExistence type="predicted"/>
<evidence type="ECO:0000256" key="1">
    <source>
        <dbReference type="SAM" id="MobiDB-lite"/>
    </source>
</evidence>
<organism evidence="2">
    <name type="scientific">marine sediment metagenome</name>
    <dbReference type="NCBI Taxonomy" id="412755"/>
    <lineage>
        <taxon>unclassified sequences</taxon>
        <taxon>metagenomes</taxon>
        <taxon>ecological metagenomes</taxon>
    </lineage>
</organism>
<accession>X1ATW7</accession>
<feature type="non-terminal residue" evidence="2">
    <location>
        <position position="1"/>
    </location>
</feature>
<gene>
    <name evidence="2" type="ORF">S01H4_28986</name>
</gene>
<name>X1ATW7_9ZZZZ</name>
<feature type="region of interest" description="Disordered" evidence="1">
    <location>
        <begin position="1"/>
        <end position="40"/>
    </location>
</feature>
<evidence type="ECO:0000313" key="2">
    <source>
        <dbReference type="EMBL" id="GAG75728.1"/>
    </source>
</evidence>
<sequence>EFALGGVNEYDQSVAVPPGTLNNASTVTHEPCHAAPSHHMDVSRSYTITRTRVTPTSSVADPDIANDTPDITSLGNGASTTTTGGAASLVRVKFPVKEWI</sequence>
<comment type="caution">
    <text evidence="2">The sequence shown here is derived from an EMBL/GenBank/DDBJ whole genome shotgun (WGS) entry which is preliminary data.</text>
</comment>
<dbReference type="AlphaFoldDB" id="X1ATW7"/>
<reference evidence="2" key="1">
    <citation type="journal article" date="2014" name="Front. Microbiol.">
        <title>High frequency of phylogenetically diverse reductive dehalogenase-homologous genes in deep subseafloor sedimentary metagenomes.</title>
        <authorList>
            <person name="Kawai M."/>
            <person name="Futagami T."/>
            <person name="Toyoda A."/>
            <person name="Takaki Y."/>
            <person name="Nishi S."/>
            <person name="Hori S."/>
            <person name="Arai W."/>
            <person name="Tsubouchi T."/>
            <person name="Morono Y."/>
            <person name="Uchiyama I."/>
            <person name="Ito T."/>
            <person name="Fujiyama A."/>
            <person name="Inagaki F."/>
            <person name="Takami H."/>
        </authorList>
    </citation>
    <scope>NUCLEOTIDE SEQUENCE</scope>
    <source>
        <strain evidence="2">Expedition CK06-06</strain>
    </source>
</reference>
<dbReference type="EMBL" id="BART01014599">
    <property type="protein sequence ID" value="GAG75728.1"/>
    <property type="molecule type" value="Genomic_DNA"/>
</dbReference>
<protein>
    <submittedName>
        <fullName evidence="2">Uncharacterized protein</fullName>
    </submittedName>
</protein>
<feature type="region of interest" description="Disordered" evidence="1">
    <location>
        <begin position="54"/>
        <end position="82"/>
    </location>
</feature>